<accession>G1WBV4</accession>
<name>G1WBV4_9BACT</name>
<dbReference type="EMBL" id="ADGI01000044">
    <property type="protein sequence ID" value="EGV31558.1"/>
    <property type="molecule type" value="Genomic_DNA"/>
</dbReference>
<dbReference type="GeneID" id="95425940"/>
<proteinExistence type="predicted"/>
<sequence length="68" mass="7653">MKKQATKRAYIKLESKVYPLAVESLLQNTSGDHKRINQGGGVIITNAKKGGAVWEDEDEDEMEMENEE</sequence>
<dbReference type="RefSeq" id="WP_004380337.1">
    <property type="nucleotide sequence ID" value="NZ_JH114215.1"/>
</dbReference>
<comment type="caution">
    <text evidence="1">The sequence shown here is derived from an EMBL/GenBank/DDBJ whole genome shotgun (WGS) entry which is preliminary data.</text>
</comment>
<keyword evidence="2" id="KW-1185">Reference proteome</keyword>
<dbReference type="PATRIC" id="fig|702438.4.peg.1347"/>
<dbReference type="HOGENOM" id="CLU_196044_1_0_10"/>
<gene>
    <name evidence="1" type="ORF">HMPREF9431_01305</name>
</gene>
<evidence type="ECO:0000313" key="1">
    <source>
        <dbReference type="EMBL" id="EGV31558.1"/>
    </source>
</evidence>
<reference evidence="1 2" key="1">
    <citation type="submission" date="2011-07" db="EMBL/GenBank/DDBJ databases">
        <title>The Genome Sequence of Prevotella oulorum F0390.</title>
        <authorList>
            <consortium name="The Broad Institute Genome Sequencing Platform"/>
            <consortium name="The Broad Institute Genome Sequencing Center for Infectious Disease"/>
            <person name="Earl A."/>
            <person name="Ward D."/>
            <person name="Feldgarden M."/>
            <person name="Gevers D."/>
            <person name="Izard J."/>
            <person name="Ganesan A."/>
            <person name="Baranova O.V."/>
            <person name="Blanton J.M."/>
            <person name="Tanner A.C."/>
            <person name="Dewhirst F.E."/>
            <person name="Young S.K."/>
            <person name="Zeng Q."/>
            <person name="Gargeya S."/>
            <person name="Fitzgerald M."/>
            <person name="Haas B."/>
            <person name="Abouelleil A."/>
            <person name="Alvarado L."/>
            <person name="Arachchi H.M."/>
            <person name="Berlin A."/>
            <person name="Brown A."/>
            <person name="Chapman S.B."/>
            <person name="Chen Z."/>
            <person name="Dunbar C."/>
            <person name="Freedman E."/>
            <person name="Gearin G."/>
            <person name="Gellesch M."/>
            <person name="Goldberg J."/>
            <person name="Griggs A."/>
            <person name="Gujja S."/>
            <person name="Heiman D."/>
            <person name="Howarth C."/>
            <person name="Larson L."/>
            <person name="Lui A."/>
            <person name="MacDonald P.J.P."/>
            <person name="Mehta T."/>
            <person name="Montmayeur A."/>
            <person name="Murphy C."/>
            <person name="Neiman D."/>
            <person name="Pearson M."/>
            <person name="Priest M."/>
            <person name="Roberts A."/>
            <person name="Saif S."/>
            <person name="Shea T."/>
            <person name="Shenoy N."/>
            <person name="Sisk P."/>
            <person name="Stolte C."/>
            <person name="Sykes S."/>
            <person name="Wortman J."/>
            <person name="Nusbaum C."/>
            <person name="Birren B."/>
        </authorList>
    </citation>
    <scope>NUCLEOTIDE SEQUENCE [LARGE SCALE GENOMIC DNA]</scope>
    <source>
        <strain evidence="1 2">F0390</strain>
    </source>
</reference>
<evidence type="ECO:0000313" key="2">
    <source>
        <dbReference type="Proteomes" id="UP000005141"/>
    </source>
</evidence>
<protein>
    <submittedName>
        <fullName evidence="1">Uncharacterized protein</fullName>
    </submittedName>
</protein>
<dbReference type="AlphaFoldDB" id="G1WBV4"/>
<organism evidence="1 2">
    <name type="scientific">Segatella oulorum F0390</name>
    <dbReference type="NCBI Taxonomy" id="702438"/>
    <lineage>
        <taxon>Bacteria</taxon>
        <taxon>Pseudomonadati</taxon>
        <taxon>Bacteroidota</taxon>
        <taxon>Bacteroidia</taxon>
        <taxon>Bacteroidales</taxon>
        <taxon>Prevotellaceae</taxon>
        <taxon>Segatella</taxon>
    </lineage>
</organism>
<dbReference type="Proteomes" id="UP000005141">
    <property type="component" value="Unassembled WGS sequence"/>
</dbReference>